<dbReference type="PROSITE" id="PS51725">
    <property type="entry name" value="ABM"/>
    <property type="match status" value="1"/>
</dbReference>
<dbReference type="RefSeq" id="WP_010411749.1">
    <property type="nucleotide sequence ID" value="NZ_MCRM02000008.1"/>
</dbReference>
<evidence type="ECO:0000313" key="3">
    <source>
        <dbReference type="Proteomes" id="UP000094669"/>
    </source>
</evidence>
<dbReference type="SUPFAM" id="SSF54909">
    <property type="entry name" value="Dimeric alpha+beta barrel"/>
    <property type="match status" value="1"/>
</dbReference>
<dbReference type="PANTHER" id="PTHR33336:SF3">
    <property type="entry name" value="ABM DOMAIN-CONTAINING PROTEIN"/>
    <property type="match status" value="1"/>
</dbReference>
<gene>
    <name evidence="2" type="ORF">BES34_009695</name>
</gene>
<organism evidence="2 3">
    <name type="scientific">Leptospira inadai serovar Lyme</name>
    <dbReference type="NCBI Taxonomy" id="293084"/>
    <lineage>
        <taxon>Bacteria</taxon>
        <taxon>Pseudomonadati</taxon>
        <taxon>Spirochaetota</taxon>
        <taxon>Spirochaetia</taxon>
        <taxon>Leptospirales</taxon>
        <taxon>Leptospiraceae</taxon>
        <taxon>Leptospira</taxon>
    </lineage>
</organism>
<dbReference type="PANTHER" id="PTHR33336">
    <property type="entry name" value="QUINOL MONOOXYGENASE YGIN-RELATED"/>
    <property type="match status" value="1"/>
</dbReference>
<evidence type="ECO:0000259" key="1">
    <source>
        <dbReference type="PROSITE" id="PS51725"/>
    </source>
</evidence>
<keyword evidence="2" id="KW-0503">Monooxygenase</keyword>
<name>A0ABX4YIQ4_9LEPT</name>
<proteinExistence type="predicted"/>
<protein>
    <submittedName>
        <fullName evidence="2">Antibiotic biosynthesis monooxygenase</fullName>
    </submittedName>
</protein>
<dbReference type="Pfam" id="PF03992">
    <property type="entry name" value="ABM"/>
    <property type="match status" value="1"/>
</dbReference>
<dbReference type="InterPro" id="IPR011008">
    <property type="entry name" value="Dimeric_a/b-barrel"/>
</dbReference>
<dbReference type="GO" id="GO:0004497">
    <property type="term" value="F:monooxygenase activity"/>
    <property type="evidence" value="ECO:0007669"/>
    <property type="project" value="UniProtKB-KW"/>
</dbReference>
<evidence type="ECO:0000313" key="2">
    <source>
        <dbReference type="EMBL" id="PNV75158.1"/>
    </source>
</evidence>
<dbReference type="InterPro" id="IPR050744">
    <property type="entry name" value="AI-2_Isomerase_LsrG"/>
</dbReference>
<keyword evidence="3" id="KW-1185">Reference proteome</keyword>
<keyword evidence="2" id="KW-0560">Oxidoreductase</keyword>
<dbReference type="Gene3D" id="3.30.70.100">
    <property type="match status" value="1"/>
</dbReference>
<reference evidence="2" key="1">
    <citation type="submission" date="2018-01" db="EMBL/GenBank/DDBJ databases">
        <title>Genomic characterization of Leptospira inadai serogroup Lyme isolated from captured rat in Brazil and comparative analysis with human reference strain.</title>
        <authorList>
            <person name="Moreno L.Z."/>
            <person name="Loureiro A.P."/>
            <person name="Miraglia F."/>
            <person name="Kremer F.S."/>
            <person name="Eslabao M.R."/>
            <person name="Dellagostin O.A."/>
            <person name="Lilenbaum W."/>
            <person name="Moreno A.M."/>
        </authorList>
    </citation>
    <scope>NUCLEOTIDE SEQUENCE [LARGE SCALE GENOMIC DNA]</scope>
    <source>
        <strain evidence="2">M34/99</strain>
    </source>
</reference>
<dbReference type="Proteomes" id="UP000094669">
    <property type="component" value="Unassembled WGS sequence"/>
</dbReference>
<comment type="caution">
    <text evidence="2">The sequence shown here is derived from an EMBL/GenBank/DDBJ whole genome shotgun (WGS) entry which is preliminary data.</text>
</comment>
<feature type="domain" description="ABM" evidence="1">
    <location>
        <begin position="2"/>
        <end position="90"/>
    </location>
</feature>
<dbReference type="EMBL" id="MCRM02000008">
    <property type="protein sequence ID" value="PNV75158.1"/>
    <property type="molecule type" value="Genomic_DNA"/>
</dbReference>
<sequence>MIVTVSSYKILPEKIQEFLQISSDLAKESIKENGVYRFDFLQNEGDEGRFLLIEAYETEGFRRSHLETPHFLNWRRTVPDMFSQGTTTVQYKPVYPKPSDWKRT</sequence>
<dbReference type="InterPro" id="IPR007138">
    <property type="entry name" value="ABM_dom"/>
</dbReference>
<accession>A0ABX4YIQ4</accession>